<evidence type="ECO:0000256" key="1">
    <source>
        <dbReference type="SAM" id="Phobius"/>
    </source>
</evidence>
<accession>A0A2Z5TMW4</accession>
<keyword evidence="1" id="KW-1133">Transmembrane helix</keyword>
<evidence type="ECO:0008006" key="4">
    <source>
        <dbReference type="Google" id="ProtNLM"/>
    </source>
</evidence>
<keyword evidence="1" id="KW-0472">Membrane</keyword>
<dbReference type="GeneID" id="52229630"/>
<dbReference type="RefSeq" id="WP_120171745.1">
    <property type="nucleotide sequence ID" value="NZ_AP018400.1"/>
</dbReference>
<dbReference type="Proteomes" id="UP000269331">
    <property type="component" value="Chromosome"/>
</dbReference>
<feature type="transmembrane region" description="Helical" evidence="1">
    <location>
        <begin position="99"/>
        <end position="119"/>
    </location>
</feature>
<feature type="transmembrane region" description="Helical" evidence="1">
    <location>
        <begin position="175"/>
        <end position="199"/>
    </location>
</feature>
<dbReference type="NCBIfam" id="NF038065">
    <property type="entry name" value="Pr6Pr"/>
    <property type="match status" value="1"/>
</dbReference>
<feature type="transmembrane region" description="Helical" evidence="1">
    <location>
        <begin position="37"/>
        <end position="56"/>
    </location>
</feature>
<feature type="transmembrane region" description="Helical" evidence="1">
    <location>
        <begin position="68"/>
        <end position="87"/>
    </location>
</feature>
<feature type="transmembrane region" description="Helical" evidence="1">
    <location>
        <begin position="131"/>
        <end position="155"/>
    </location>
</feature>
<dbReference type="InterPro" id="IPR049713">
    <property type="entry name" value="Pr6Pr-like"/>
</dbReference>
<organism evidence="2 3">
    <name type="scientific">Streptococcus ruminantium</name>
    <dbReference type="NCBI Taxonomy" id="1917441"/>
    <lineage>
        <taxon>Bacteria</taxon>
        <taxon>Bacillati</taxon>
        <taxon>Bacillota</taxon>
        <taxon>Bacilli</taxon>
        <taxon>Lactobacillales</taxon>
        <taxon>Streptococcaceae</taxon>
        <taxon>Streptococcus</taxon>
    </lineage>
</organism>
<proteinExistence type="predicted"/>
<reference evidence="2 3" key="1">
    <citation type="journal article" date="2018" name="Genome Biol. Evol.">
        <title>Complete Genome Sequence of Streptococcus ruminantium sp. nov. GUT-187T (=DSM 104980T =JCM 31869T), the Type Strain of S. ruminantium, and Comparison with Genome Sequences of Streptococcus suis Strains.</title>
        <authorList>
            <person name="Tohya M."/>
            <person name="Sekizaki T."/>
            <person name="Miyoshi-Akiyama T."/>
        </authorList>
    </citation>
    <scope>NUCLEOTIDE SEQUENCE [LARGE SCALE GENOMIC DNA]</scope>
    <source>
        <strain evidence="2 3">GUT187T</strain>
    </source>
</reference>
<feature type="transmembrane region" description="Helical" evidence="1">
    <location>
        <begin position="12"/>
        <end position="31"/>
    </location>
</feature>
<evidence type="ECO:0000313" key="3">
    <source>
        <dbReference type="Proteomes" id="UP000269331"/>
    </source>
</evidence>
<keyword evidence="1" id="KW-0812">Transmembrane</keyword>
<gene>
    <name evidence="2" type="ORF">SR187_5410</name>
</gene>
<dbReference type="AlphaFoldDB" id="A0A2Z5TMW4"/>
<name>A0A2Z5TMW4_9STRE</name>
<evidence type="ECO:0000313" key="2">
    <source>
        <dbReference type="EMBL" id="BBA92690.1"/>
    </source>
</evidence>
<dbReference type="EMBL" id="AP018400">
    <property type="protein sequence ID" value="BBA92690.1"/>
    <property type="molecule type" value="Genomic_DNA"/>
</dbReference>
<dbReference type="KEGG" id="srq:SR187_5410"/>
<sequence length="215" mass="25274">MKYQSILFYSRCLLTILAITGTVLEIMRYGVGMLMYYTVQSNLLVSIFAVYMLYAMRKDIDLQNHKFLRIKAAVTMSIMITCVVYHFMLAPLAKDFWRVENMLCHYIVPLYFLLDTLIVDRQRQYKWFDPIWWTTLPVFYMIFGLINGFFIKIPIPDAKDSPFAYFFLNVPKYGWPYVLTYAGTIFVAYLLCGFLLVAIKSLNLQRPVSIKSDTQ</sequence>
<protein>
    <recommendedName>
        <fullName evidence="4">Pr6Pr family membrane protein</fullName>
    </recommendedName>
</protein>
<dbReference type="OrthoDB" id="2339644at2"/>